<dbReference type="Gene3D" id="3.40.640.10">
    <property type="entry name" value="Type I PLP-dependent aspartate aminotransferase-like (Major domain)"/>
    <property type="match status" value="1"/>
</dbReference>
<dbReference type="Gene3D" id="3.90.1150.10">
    <property type="entry name" value="Aspartate Aminotransferase, domain 1"/>
    <property type="match status" value="1"/>
</dbReference>
<protein>
    <submittedName>
        <fullName evidence="5">Aspartate aminotransferase family protein</fullName>
    </submittedName>
</protein>
<dbReference type="InterPro" id="IPR005814">
    <property type="entry name" value="Aminotrans_3"/>
</dbReference>
<evidence type="ECO:0000256" key="3">
    <source>
        <dbReference type="ARBA" id="ARBA00022898"/>
    </source>
</evidence>
<dbReference type="NCBIfam" id="NF005685">
    <property type="entry name" value="PRK07483.1"/>
    <property type="match status" value="1"/>
</dbReference>
<comment type="cofactor">
    <cofactor evidence="1">
        <name>pyridoxal 5'-phosphate</name>
        <dbReference type="ChEBI" id="CHEBI:597326"/>
    </cofactor>
</comment>
<gene>
    <name evidence="5" type="ORF">GCM10023337_13520</name>
</gene>
<evidence type="ECO:0000313" key="5">
    <source>
        <dbReference type="EMBL" id="GAA5089931.1"/>
    </source>
</evidence>
<dbReference type="SUPFAM" id="SSF53383">
    <property type="entry name" value="PLP-dependent transferases"/>
    <property type="match status" value="1"/>
</dbReference>
<dbReference type="PANTHER" id="PTHR43094:SF1">
    <property type="entry name" value="AMINOTRANSFERASE CLASS-III"/>
    <property type="match status" value="1"/>
</dbReference>
<comment type="similarity">
    <text evidence="2 4">Belongs to the class-III pyridoxal-phosphate-dependent aminotransferase family.</text>
</comment>
<evidence type="ECO:0000256" key="4">
    <source>
        <dbReference type="RuleBase" id="RU003560"/>
    </source>
</evidence>
<dbReference type="Pfam" id="PF00202">
    <property type="entry name" value="Aminotran_3"/>
    <property type="match status" value="1"/>
</dbReference>
<dbReference type="EMBL" id="BAABKD010000009">
    <property type="protein sequence ID" value="GAA5089931.1"/>
    <property type="molecule type" value="Genomic_DNA"/>
</dbReference>
<dbReference type="InterPro" id="IPR015421">
    <property type="entry name" value="PyrdxlP-dep_Trfase_major"/>
</dbReference>
<organism evidence="5 6">
    <name type="scientific">Paenalcaligenes hermetiae</name>
    <dbReference type="NCBI Taxonomy" id="1157987"/>
    <lineage>
        <taxon>Bacteria</taxon>
        <taxon>Pseudomonadati</taxon>
        <taxon>Pseudomonadota</taxon>
        <taxon>Betaproteobacteria</taxon>
        <taxon>Burkholderiales</taxon>
        <taxon>Alcaligenaceae</taxon>
        <taxon>Paenalcaligenes</taxon>
    </lineage>
</organism>
<dbReference type="InterPro" id="IPR015422">
    <property type="entry name" value="PyrdxlP-dep_Trfase_small"/>
</dbReference>
<dbReference type="InterPro" id="IPR015424">
    <property type="entry name" value="PyrdxlP-dep_Trfase"/>
</dbReference>
<proteinExistence type="inferred from homology"/>
<dbReference type="GO" id="GO:0008483">
    <property type="term" value="F:transaminase activity"/>
    <property type="evidence" value="ECO:0007669"/>
    <property type="project" value="UniProtKB-KW"/>
</dbReference>
<dbReference type="PANTHER" id="PTHR43094">
    <property type="entry name" value="AMINOTRANSFERASE"/>
    <property type="match status" value="1"/>
</dbReference>
<evidence type="ECO:0000313" key="6">
    <source>
        <dbReference type="Proteomes" id="UP001500227"/>
    </source>
</evidence>
<reference evidence="6" key="1">
    <citation type="journal article" date="2019" name="Int. J. Syst. Evol. Microbiol.">
        <title>The Global Catalogue of Microorganisms (GCM) 10K type strain sequencing project: providing services to taxonomists for standard genome sequencing and annotation.</title>
        <authorList>
            <consortium name="The Broad Institute Genomics Platform"/>
            <consortium name="The Broad Institute Genome Sequencing Center for Infectious Disease"/>
            <person name="Wu L."/>
            <person name="Ma J."/>
        </authorList>
    </citation>
    <scope>NUCLEOTIDE SEQUENCE [LARGE SCALE GENOMIC DNA]</scope>
    <source>
        <strain evidence="6">JCM 18423</strain>
    </source>
</reference>
<evidence type="ECO:0000256" key="2">
    <source>
        <dbReference type="ARBA" id="ARBA00008954"/>
    </source>
</evidence>
<keyword evidence="5" id="KW-0808">Transferase</keyword>
<keyword evidence="3 4" id="KW-0663">Pyridoxal phosphate</keyword>
<dbReference type="InterPro" id="IPR049704">
    <property type="entry name" value="Aminotrans_3_PPA_site"/>
</dbReference>
<keyword evidence="6" id="KW-1185">Reference proteome</keyword>
<dbReference type="Proteomes" id="UP001500227">
    <property type="component" value="Unassembled WGS sequence"/>
</dbReference>
<keyword evidence="5" id="KW-0032">Aminotransferase</keyword>
<evidence type="ECO:0000256" key="1">
    <source>
        <dbReference type="ARBA" id="ARBA00001933"/>
    </source>
</evidence>
<dbReference type="CDD" id="cd00610">
    <property type="entry name" value="OAT_like"/>
    <property type="match status" value="1"/>
</dbReference>
<name>A0ABP9M2Z3_9BURK</name>
<sequence>MNHGALSLIYLVLELSLKETYISFKYTNKHSIQNKLWTDTIMTHVFHRHPKQSLPTAVAGEGITLIDQNGKRYIDASGGAAVSCLGHSHPEVIAAIHQQIDAVAYAHTSFFTNEPAEQLAQFLAQRAPGDLDYVYFVSGGSEAIEAALKLARQYFVEKQQPSRRLFIARRQSYHGNTLGALAIGGNAWRRAPFLPLLTEAHHVSPCYPYRDQGADESDHAYATRLADELEQKILQLGPENVAAFVAETVVGATAGVLVPVPGYLQAIRRVCDQYGVLLILDEVMCGMGRTGHLFACAEDEVTPDILTIAKGLGAGYQPIGAMLASRRIYQTLVDGSGFFQHGHTYMGHATACAAALAVQQVIERDQLLHNVRVRGQQLRQGLHQTLSAHPNVGDIRGRGLMVGIELVADKQSKTPLDHHAKTHTQLRRVAMDKGLLMYPMGGTVDGVHGDHILLAPPFICTAQDIDHIVELVSATIFEVLPFTHQPVALSA</sequence>
<comment type="caution">
    <text evidence="5">The sequence shown here is derived from an EMBL/GenBank/DDBJ whole genome shotgun (WGS) entry which is preliminary data.</text>
</comment>
<accession>A0ABP9M2Z3</accession>
<dbReference type="PROSITE" id="PS00600">
    <property type="entry name" value="AA_TRANSFER_CLASS_3"/>
    <property type="match status" value="1"/>
</dbReference>